<evidence type="ECO:0000313" key="2">
    <source>
        <dbReference type="Proteomes" id="UP000515154"/>
    </source>
</evidence>
<dbReference type="Proteomes" id="UP000515154">
    <property type="component" value="Unplaced"/>
</dbReference>
<accession>A0A7E6EL02</accession>
<evidence type="ECO:0000256" key="1">
    <source>
        <dbReference type="SAM" id="MobiDB-lite"/>
    </source>
</evidence>
<evidence type="ECO:0000313" key="3">
    <source>
        <dbReference type="RefSeq" id="XP_036355969.1"/>
    </source>
</evidence>
<gene>
    <name evidence="3" type="primary">LOC118761893</name>
</gene>
<dbReference type="AlphaFoldDB" id="A0A7E6EL02"/>
<feature type="region of interest" description="Disordered" evidence="1">
    <location>
        <begin position="1"/>
        <end position="213"/>
    </location>
</feature>
<dbReference type="KEGG" id="osn:118761893"/>
<name>A0A7E6EL02_9MOLL</name>
<protein>
    <submittedName>
        <fullName evidence="3">Glutamic acid-rich protein-like</fullName>
    </submittedName>
</protein>
<keyword evidence="2" id="KW-1185">Reference proteome</keyword>
<feature type="compositionally biased region" description="Basic and acidic residues" evidence="1">
    <location>
        <begin position="113"/>
        <end position="172"/>
    </location>
</feature>
<dbReference type="RefSeq" id="XP_036355969.1">
    <property type="nucleotide sequence ID" value="XM_036500076.1"/>
</dbReference>
<proteinExistence type="predicted"/>
<feature type="compositionally biased region" description="Basic and acidic residues" evidence="1">
    <location>
        <begin position="28"/>
        <end position="42"/>
    </location>
</feature>
<reference evidence="3" key="1">
    <citation type="submission" date="2025-08" db="UniProtKB">
        <authorList>
            <consortium name="RefSeq"/>
        </authorList>
    </citation>
    <scope>IDENTIFICATION</scope>
</reference>
<sequence>MDDVNRDRIASTESFGSAGDYPIIATLPRHDVRDRRDKKHGDQATYPGWGMQNQYGGNEDGKVVSLPNVNEADRYDRPSSPDSIKTADYSGGEYDARSTEGGMPISYLKRPPSNKDEKKREKEQKKREEEERKRREKEEKERKKKGINDKLSNSEDRLGKMTDDDSVIRADAVKPVAADLETSNNLKNGQKPQEEPEVAAEKEKPSVNGELYPSAVPLTDACKCPEGKSYGLPEAPLDKGMVRMVWHTVLRQIVWSKWTTVRTRQKILCS</sequence>
<organism evidence="2 3">
    <name type="scientific">Octopus sinensis</name>
    <name type="common">East Asian common octopus</name>
    <dbReference type="NCBI Taxonomy" id="2607531"/>
    <lineage>
        <taxon>Eukaryota</taxon>
        <taxon>Metazoa</taxon>
        <taxon>Spiralia</taxon>
        <taxon>Lophotrochozoa</taxon>
        <taxon>Mollusca</taxon>
        <taxon>Cephalopoda</taxon>
        <taxon>Coleoidea</taxon>
        <taxon>Octopodiformes</taxon>
        <taxon>Octopoda</taxon>
        <taxon>Incirrata</taxon>
        <taxon>Octopodidae</taxon>
        <taxon>Octopus</taxon>
    </lineage>
</organism>
<feature type="compositionally biased region" description="Basic and acidic residues" evidence="1">
    <location>
        <begin position="1"/>
        <end position="10"/>
    </location>
</feature>